<dbReference type="EMBL" id="GGEC01064853">
    <property type="protein sequence ID" value="MBX45337.1"/>
    <property type="molecule type" value="Transcribed_RNA"/>
</dbReference>
<protein>
    <submittedName>
        <fullName evidence="1">Uncharacterized protein</fullName>
    </submittedName>
</protein>
<dbReference type="AlphaFoldDB" id="A0A2P2NS55"/>
<accession>A0A2P2NS55</accession>
<proteinExistence type="predicted"/>
<name>A0A2P2NS55_RHIMU</name>
<sequence>MNFFVYSCIRFGGDTSGWYFLASCL</sequence>
<organism evidence="1">
    <name type="scientific">Rhizophora mucronata</name>
    <name type="common">Asiatic mangrove</name>
    <dbReference type="NCBI Taxonomy" id="61149"/>
    <lineage>
        <taxon>Eukaryota</taxon>
        <taxon>Viridiplantae</taxon>
        <taxon>Streptophyta</taxon>
        <taxon>Embryophyta</taxon>
        <taxon>Tracheophyta</taxon>
        <taxon>Spermatophyta</taxon>
        <taxon>Magnoliopsida</taxon>
        <taxon>eudicotyledons</taxon>
        <taxon>Gunneridae</taxon>
        <taxon>Pentapetalae</taxon>
        <taxon>rosids</taxon>
        <taxon>fabids</taxon>
        <taxon>Malpighiales</taxon>
        <taxon>Rhizophoraceae</taxon>
        <taxon>Rhizophora</taxon>
    </lineage>
</organism>
<evidence type="ECO:0000313" key="1">
    <source>
        <dbReference type="EMBL" id="MBX45337.1"/>
    </source>
</evidence>
<reference evidence="1" key="1">
    <citation type="submission" date="2018-02" db="EMBL/GenBank/DDBJ databases">
        <title>Rhizophora mucronata_Transcriptome.</title>
        <authorList>
            <person name="Meera S.P."/>
            <person name="Sreeshan A."/>
            <person name="Augustine A."/>
        </authorList>
    </citation>
    <scope>NUCLEOTIDE SEQUENCE</scope>
    <source>
        <tissue evidence="1">Leaf</tissue>
    </source>
</reference>